<organism evidence="2 3">
    <name type="scientific">Corynebacterium testudinoris</name>
    <dbReference type="NCBI Taxonomy" id="136857"/>
    <lineage>
        <taxon>Bacteria</taxon>
        <taxon>Bacillati</taxon>
        <taxon>Actinomycetota</taxon>
        <taxon>Actinomycetes</taxon>
        <taxon>Mycobacteriales</taxon>
        <taxon>Corynebacteriaceae</taxon>
        <taxon>Corynebacterium</taxon>
    </lineage>
</organism>
<gene>
    <name evidence="2" type="ORF">CTEST_10275</name>
</gene>
<dbReference type="PANTHER" id="PTHR46637">
    <property type="entry name" value="TIS1421-TRANSPOSASE PROTEIN A"/>
    <property type="match status" value="1"/>
</dbReference>
<evidence type="ECO:0000259" key="1">
    <source>
        <dbReference type="Pfam" id="PF13340"/>
    </source>
</evidence>
<protein>
    <submittedName>
        <fullName evidence="2">Putative transposase of IS4/5 family (DUF4096)</fullName>
    </submittedName>
</protein>
<proteinExistence type="predicted"/>
<feature type="domain" description="Insertion element IS402-like" evidence="1">
    <location>
        <begin position="7"/>
        <end position="76"/>
    </location>
</feature>
<dbReference type="Proteomes" id="UP000035540">
    <property type="component" value="Chromosome"/>
</dbReference>
<evidence type="ECO:0000313" key="3">
    <source>
        <dbReference type="Proteomes" id="UP000035540"/>
    </source>
</evidence>
<dbReference type="PATRIC" id="fig|136857.5.peg.2042"/>
<evidence type="ECO:0000313" key="2">
    <source>
        <dbReference type="EMBL" id="AKK09480.1"/>
    </source>
</evidence>
<dbReference type="EMBL" id="CP011545">
    <property type="protein sequence ID" value="AKK09480.1"/>
    <property type="molecule type" value="Genomic_DNA"/>
</dbReference>
<reference evidence="3" key="2">
    <citation type="submission" date="2015-05" db="EMBL/GenBank/DDBJ databases">
        <title>Complete genome sequence of Corynebacterium testudinoris DSM 44614, recovered from necrotic lesions in the mouth of a tortoise.</title>
        <authorList>
            <person name="Ruckert C."/>
            <person name="Albersmeier A."/>
            <person name="Winkler A."/>
            <person name="Tauch A."/>
        </authorList>
    </citation>
    <scope>NUCLEOTIDE SEQUENCE [LARGE SCALE GENOMIC DNA]</scope>
    <source>
        <strain evidence="3">DSM 44614</strain>
    </source>
</reference>
<dbReference type="KEGG" id="cted:CTEST_10275"/>
<keyword evidence="3" id="KW-1185">Reference proteome</keyword>
<dbReference type="InterPro" id="IPR025161">
    <property type="entry name" value="IS402-like_dom"/>
</dbReference>
<dbReference type="NCBIfam" id="NF033580">
    <property type="entry name" value="transpos_IS5_3"/>
    <property type="match status" value="1"/>
</dbReference>
<dbReference type="InterPro" id="IPR052909">
    <property type="entry name" value="Transposase_6_like"/>
</dbReference>
<sequence>MSDRDVITDEVWALIGPCFPAPKATGRPPMDRRLVAEAVAWKFRTGSPWRDVPERFGNWNTIYRHFDRWAKTGVWACALERAQQAADAQGELDWVCSIDSTIVRAHQHAATLPRHTGGPIELQESRA</sequence>
<dbReference type="PANTHER" id="PTHR46637:SF1">
    <property type="entry name" value="BLL5188 PROTEIN"/>
    <property type="match status" value="1"/>
</dbReference>
<dbReference type="Pfam" id="PF13340">
    <property type="entry name" value="DUF4096"/>
    <property type="match status" value="1"/>
</dbReference>
<reference evidence="2 3" key="1">
    <citation type="journal article" date="2015" name="Genome Announc.">
        <title>Complete Genome Sequence of the Type Strain Corynebacterium testudinoris DSM 44614, Recovered from Necrotic Lesions in the Mouth of a Tortoise.</title>
        <authorList>
            <person name="Ruckert C."/>
            <person name="Kriete M."/>
            <person name="Jaenicke S."/>
            <person name="Winkler A."/>
            <person name="Tauch A."/>
        </authorList>
    </citation>
    <scope>NUCLEOTIDE SEQUENCE [LARGE SCALE GENOMIC DNA]</scope>
    <source>
        <strain evidence="2 3">DSM 44614</strain>
    </source>
</reference>
<accession>A0A0G3H9P3</accession>
<dbReference type="AlphaFoldDB" id="A0A0G3H9P3"/>
<name>A0A0G3H9P3_9CORY</name>